<evidence type="ECO:0000313" key="2">
    <source>
        <dbReference type="Proteomes" id="UP000254326"/>
    </source>
</evidence>
<dbReference type="Proteomes" id="UP000254326">
    <property type="component" value="Unassembled WGS sequence"/>
</dbReference>
<organism evidence="1 2">
    <name type="scientific">Marinomonas piezotolerans</name>
    <dbReference type="NCBI Taxonomy" id="2213058"/>
    <lineage>
        <taxon>Bacteria</taxon>
        <taxon>Pseudomonadati</taxon>
        <taxon>Pseudomonadota</taxon>
        <taxon>Gammaproteobacteria</taxon>
        <taxon>Oceanospirillales</taxon>
        <taxon>Oceanospirillaceae</taxon>
        <taxon>Marinomonas</taxon>
    </lineage>
</organism>
<dbReference type="Gene3D" id="3.40.50.12580">
    <property type="match status" value="1"/>
</dbReference>
<reference evidence="1 2" key="1">
    <citation type="submission" date="2018-06" db="EMBL/GenBank/DDBJ databases">
        <title>Marinomonas sp. YLB-05 draft genome sequence.</title>
        <authorList>
            <person name="Yu L."/>
            <person name="Tang X."/>
        </authorList>
    </citation>
    <scope>NUCLEOTIDE SEQUENCE [LARGE SCALE GENOMIC DNA]</scope>
    <source>
        <strain evidence="1 2">YLB-05</strain>
    </source>
</reference>
<sequence length="631" mass="71103">MSEVRFIRKKPNDSWLSKCSKATDITYISDSPSLRAEMANLGLKVVGTHNFTSLVFWSRLIDERDAALDCVDTQFLLRILNLSSSLDNSLKFHLRFAITELLYEMLLAEVVLTEYGYQQFSFDEGFITNRIMRERYGLDRDPISGIFYDQTSTSYKSNEQGLPDRVKKSIASLVSTALFETSLVWARFFCKRGILATSPGSGLRGAVEGVFSNEEPLPPIVYLHGSVGHGKSFSGLFARLQACFNRNASEVMAFPLSKSNPLQEPELYSKVASVAGYIATKSRLAEGGSDSKLCESRLSEWLVYILSDWAVKRKRDDYVVRRFVDIMKPSAVVAQHSLDLAANLGSVAKLRRIPSFLISHGSHVINSSVSANEEWRIHAKTIFDGPYDYTAIQTPASAKFYNDLSRLAAAYDTGPLIVNGKPRFMERHKREQLFGQHANKQIILHAGTPKPPYALRPLIYETTDEYLENIRSFVEAVSVKSDVYVAIRFRPSWGISKETIEQALPSTKNWGVYSQGSFDEYLEQCDALVSYSSTTIEQALYAGCPVILWSAGLGYEHLSAFSLGFESDEKLTGVWMSDKQSLQSDLEAIARWRLSDAEKDRETFQFVYDSFRSKQRNLMKLSELNRIGESV</sequence>
<dbReference type="RefSeq" id="WP_115468074.1">
    <property type="nucleotide sequence ID" value="NZ_QKRA01000004.1"/>
</dbReference>
<dbReference type="AlphaFoldDB" id="A0A370U8A6"/>
<name>A0A370U8A6_9GAMM</name>
<dbReference type="SUPFAM" id="SSF53756">
    <property type="entry name" value="UDP-Glycosyltransferase/glycogen phosphorylase"/>
    <property type="match status" value="1"/>
</dbReference>
<evidence type="ECO:0000313" key="1">
    <source>
        <dbReference type="EMBL" id="RDL44036.1"/>
    </source>
</evidence>
<dbReference type="InterPro" id="IPR043148">
    <property type="entry name" value="TagF_C"/>
</dbReference>
<gene>
    <name evidence="1" type="ORF">DN730_10390</name>
</gene>
<accession>A0A370U8A6</accession>
<proteinExistence type="predicted"/>
<protein>
    <submittedName>
        <fullName evidence="1">Uncharacterized protein</fullName>
    </submittedName>
</protein>
<dbReference type="OrthoDB" id="9987192at2"/>
<keyword evidence="2" id="KW-1185">Reference proteome</keyword>
<comment type="caution">
    <text evidence="1">The sequence shown here is derived from an EMBL/GenBank/DDBJ whole genome shotgun (WGS) entry which is preliminary data.</text>
</comment>
<dbReference type="EMBL" id="QKRA01000004">
    <property type="protein sequence ID" value="RDL44036.1"/>
    <property type="molecule type" value="Genomic_DNA"/>
</dbReference>